<evidence type="ECO:0000313" key="3">
    <source>
        <dbReference type="Proteomes" id="UP000030689"/>
    </source>
</evidence>
<dbReference type="EMBL" id="KI517416">
    <property type="protein sequence ID" value="ESQ46887.1"/>
    <property type="molecule type" value="Genomic_DNA"/>
</dbReference>
<protein>
    <submittedName>
        <fullName evidence="2">Uncharacterized protein</fullName>
    </submittedName>
</protein>
<proteinExistence type="predicted"/>
<keyword evidence="1" id="KW-0472">Membrane</keyword>
<gene>
    <name evidence="2" type="ORF">EUTSA_v10028231mg</name>
</gene>
<keyword evidence="1" id="KW-0812">Transmembrane</keyword>
<dbReference type="STRING" id="72664.V4LWH8"/>
<dbReference type="KEGG" id="eus:EUTSA_v10028231mg"/>
<organism evidence="2 3">
    <name type="scientific">Eutrema salsugineum</name>
    <name type="common">Saltwater cress</name>
    <name type="synonym">Sisymbrium salsugineum</name>
    <dbReference type="NCBI Taxonomy" id="72664"/>
    <lineage>
        <taxon>Eukaryota</taxon>
        <taxon>Viridiplantae</taxon>
        <taxon>Streptophyta</taxon>
        <taxon>Embryophyta</taxon>
        <taxon>Tracheophyta</taxon>
        <taxon>Spermatophyta</taxon>
        <taxon>Magnoliopsida</taxon>
        <taxon>eudicotyledons</taxon>
        <taxon>Gunneridae</taxon>
        <taxon>Pentapetalae</taxon>
        <taxon>rosids</taxon>
        <taxon>malvids</taxon>
        <taxon>Brassicales</taxon>
        <taxon>Brassicaceae</taxon>
        <taxon>Eutremeae</taxon>
        <taxon>Eutrema</taxon>
    </lineage>
</organism>
<feature type="non-terminal residue" evidence="2">
    <location>
        <position position="1"/>
    </location>
</feature>
<accession>V4LWH8</accession>
<dbReference type="AlphaFoldDB" id="V4LWH8"/>
<feature type="transmembrane region" description="Helical" evidence="1">
    <location>
        <begin position="77"/>
        <end position="98"/>
    </location>
</feature>
<sequence length="100" mass="10617">FLSIYEQISQSILHNNRSLIHQTSAKTQRFLTKMMMKKMFVQIAVICVLATIAAVSAHEGHSHSPAPAPGPASSSAVVSATNMFTGLAFAAVALVLGLNH</sequence>
<keyword evidence="3" id="KW-1185">Reference proteome</keyword>
<evidence type="ECO:0000313" key="2">
    <source>
        <dbReference type="EMBL" id="ESQ46887.1"/>
    </source>
</evidence>
<keyword evidence="1" id="KW-1133">Transmembrane helix</keyword>
<name>V4LWH8_EUTSA</name>
<dbReference type="Proteomes" id="UP000030689">
    <property type="component" value="Unassembled WGS sequence"/>
</dbReference>
<dbReference type="OMA" id="ATNMFTV"/>
<feature type="transmembrane region" description="Helical" evidence="1">
    <location>
        <begin position="39"/>
        <end position="57"/>
    </location>
</feature>
<reference evidence="2 3" key="1">
    <citation type="journal article" date="2013" name="Front. Plant Sci.">
        <title>The Reference Genome of the Halophytic Plant Eutrema salsugineum.</title>
        <authorList>
            <person name="Yang R."/>
            <person name="Jarvis D.E."/>
            <person name="Chen H."/>
            <person name="Beilstein M.A."/>
            <person name="Grimwood J."/>
            <person name="Jenkins J."/>
            <person name="Shu S."/>
            <person name="Prochnik S."/>
            <person name="Xin M."/>
            <person name="Ma C."/>
            <person name="Schmutz J."/>
            <person name="Wing R.A."/>
            <person name="Mitchell-Olds T."/>
            <person name="Schumaker K.S."/>
            <person name="Wang X."/>
        </authorList>
    </citation>
    <scope>NUCLEOTIDE SEQUENCE [LARGE SCALE GENOMIC DNA]</scope>
</reference>
<dbReference type="Gramene" id="ESQ46887">
    <property type="protein sequence ID" value="ESQ46887"/>
    <property type="gene ID" value="EUTSA_v10028231mg"/>
</dbReference>
<evidence type="ECO:0000256" key="1">
    <source>
        <dbReference type="SAM" id="Phobius"/>
    </source>
</evidence>